<evidence type="ECO:0000313" key="1">
    <source>
        <dbReference type="EMBL" id="JAP40351.1"/>
    </source>
</evidence>
<organism evidence="1">
    <name type="scientific">Schistocephalus solidus</name>
    <name type="common">Tapeworm</name>
    <dbReference type="NCBI Taxonomy" id="70667"/>
    <lineage>
        <taxon>Eukaryota</taxon>
        <taxon>Metazoa</taxon>
        <taxon>Spiralia</taxon>
        <taxon>Lophotrochozoa</taxon>
        <taxon>Platyhelminthes</taxon>
        <taxon>Cestoda</taxon>
        <taxon>Eucestoda</taxon>
        <taxon>Diphyllobothriidea</taxon>
        <taxon>Diphyllobothriidae</taxon>
        <taxon>Schistocephalus</taxon>
    </lineage>
</organism>
<keyword evidence="1" id="KW-0687">Ribonucleoprotein</keyword>
<dbReference type="EMBL" id="GEEE01022874">
    <property type="protein sequence ID" value="JAP40351.1"/>
    <property type="molecule type" value="Transcribed_RNA"/>
</dbReference>
<dbReference type="AlphaFoldDB" id="A0A0X3NK31"/>
<sequence length="109" mass="12598">MNSISRSVCSLIFNNKHTLLSYLVNSRAITIRWWPTIDNPWRENLEVQHAPANMPEYSVSKDEFKYVELLKPCDLVPPPPNDNKKNTKWMDSTQTRIVGEKALHCDALS</sequence>
<proteinExistence type="predicted"/>
<gene>
    <name evidence="1" type="primary">RM49</name>
    <name evidence="1" type="ORF">TR101349</name>
</gene>
<accession>A0A0X3NK31</accession>
<keyword evidence="1" id="KW-0689">Ribosomal protein</keyword>
<reference evidence="1" key="1">
    <citation type="submission" date="2016-01" db="EMBL/GenBank/DDBJ databases">
        <title>Reference transcriptome for the parasite Schistocephalus solidus: insights into the molecular evolution of parasitism.</title>
        <authorList>
            <person name="Hebert F.O."/>
            <person name="Grambauer S."/>
            <person name="Barber I."/>
            <person name="Landry C.R."/>
            <person name="Aubin-Horth N."/>
        </authorList>
    </citation>
    <scope>NUCLEOTIDE SEQUENCE</scope>
</reference>
<dbReference type="EMBL" id="GEEE01014954">
    <property type="protein sequence ID" value="JAP48271.1"/>
    <property type="molecule type" value="Transcribed_RNA"/>
</dbReference>
<name>A0A0X3NK31_SCHSO</name>
<dbReference type="GO" id="GO:0005840">
    <property type="term" value="C:ribosome"/>
    <property type="evidence" value="ECO:0007669"/>
    <property type="project" value="UniProtKB-KW"/>
</dbReference>
<protein>
    <submittedName>
        <fullName evidence="1">39S ribosomal protein L49</fullName>
    </submittedName>
</protein>